<accession>A0A0G1RZX2</accession>
<gene>
    <name evidence="1" type="ORF">UX86_C0045G0002</name>
</gene>
<protein>
    <submittedName>
        <fullName evidence="1">Uncharacterized protein</fullName>
    </submittedName>
</protein>
<dbReference type="AlphaFoldDB" id="A0A0G1RZX2"/>
<comment type="caution">
    <text evidence="1">The sequence shown here is derived from an EMBL/GenBank/DDBJ whole genome shotgun (WGS) entry which is preliminary data.</text>
</comment>
<dbReference type="Proteomes" id="UP000034502">
    <property type="component" value="Unassembled WGS sequence"/>
</dbReference>
<organism evidence="1 2">
    <name type="scientific">Candidatus Amesbacteria bacterium GW2011_GWC1_47_15</name>
    <dbReference type="NCBI Taxonomy" id="1618364"/>
    <lineage>
        <taxon>Bacteria</taxon>
        <taxon>Candidatus Amesiibacteriota</taxon>
    </lineage>
</organism>
<reference evidence="1 2" key="1">
    <citation type="journal article" date="2015" name="Nature">
        <title>rRNA introns, odd ribosomes, and small enigmatic genomes across a large radiation of phyla.</title>
        <authorList>
            <person name="Brown C.T."/>
            <person name="Hug L.A."/>
            <person name="Thomas B.C."/>
            <person name="Sharon I."/>
            <person name="Castelle C.J."/>
            <person name="Singh A."/>
            <person name="Wilkins M.J."/>
            <person name="Williams K.H."/>
            <person name="Banfield J.F."/>
        </authorList>
    </citation>
    <scope>NUCLEOTIDE SEQUENCE [LARGE SCALE GENOMIC DNA]</scope>
</reference>
<sequence length="120" mass="13577">MPQRLEQMVSRECVSPDCERPAIGVGIMALCASHFFEQKLKSTMDKFGQKTAVTETLIPGRTKVRKYEKKFRSGEIPEDLAKKALRLLNNAYKKNDPILMAGAINFLDCEMQKLNANRKG</sequence>
<dbReference type="STRING" id="1618364.UX86_C0045G0002"/>
<dbReference type="EMBL" id="LCNU01000045">
    <property type="protein sequence ID" value="KKU62622.1"/>
    <property type="molecule type" value="Genomic_DNA"/>
</dbReference>
<evidence type="ECO:0000313" key="2">
    <source>
        <dbReference type="Proteomes" id="UP000034502"/>
    </source>
</evidence>
<evidence type="ECO:0000313" key="1">
    <source>
        <dbReference type="EMBL" id="KKU62622.1"/>
    </source>
</evidence>
<proteinExistence type="predicted"/>
<name>A0A0G1RZX2_9BACT</name>